<keyword evidence="2" id="KW-1185">Reference proteome</keyword>
<evidence type="ECO:0000313" key="1">
    <source>
        <dbReference type="EMBL" id="CAG8666013.1"/>
    </source>
</evidence>
<proteinExistence type="predicted"/>
<gene>
    <name evidence="1" type="ORF">SPELUC_LOCUS9460</name>
</gene>
<dbReference type="EMBL" id="CAJVPW010015935">
    <property type="protein sequence ID" value="CAG8666013.1"/>
    <property type="molecule type" value="Genomic_DNA"/>
</dbReference>
<sequence>ENEISTWNLYNFLLYRIKQQDFVVDPPLENGHYASFLGYFKNEHGDEGDFLLKQYKENMTSARVKILWEVISGNDVKELQLVFETVLTLKDNYLQSKGTTNDKVSLASRQYLYELFIDHINSVEYNNDIKYFDPIKSSVICVDILDPQLKEKLSKNDLDDLSEKLSIPINDSNALHVKSYVDDILNWYTGLNTAPLRNNSKKPEISPNCSHEEKIQCEIYQTILNHMEQTIWSNSYNIDKISEQQYTSDTIYSFIFRSIRHINDNLYTLFGEITSTGSTQRKRLYKLLGLNKKKSAIGRRCDLILCDQYDYVHLVGEVSGPPSKKLPNKERFDLGRNNRNAKDEKSLCELAIIAEFGPILEESDLDILLNELYVFMIQVKKKTMETSVLDHMMQQIYRSRLLNRAEIPLNKKITDKVNFLQFLFTVYELIVAIAENANKMDKLMNKLSRKKQEWKANNINTDFDSLTISDAGKKLVLSQAITLSTPSSSPSSDDAPDSPKASIVNLLDFFITPARAKETLREMNSLCTLEHVFATDTILHTPERLPISADDDDSIPDIKI</sequence>
<feature type="non-terminal residue" evidence="1">
    <location>
        <position position="1"/>
    </location>
</feature>
<organism evidence="1 2">
    <name type="scientific">Cetraspora pellucida</name>
    <dbReference type="NCBI Taxonomy" id="1433469"/>
    <lineage>
        <taxon>Eukaryota</taxon>
        <taxon>Fungi</taxon>
        <taxon>Fungi incertae sedis</taxon>
        <taxon>Mucoromycota</taxon>
        <taxon>Glomeromycotina</taxon>
        <taxon>Glomeromycetes</taxon>
        <taxon>Diversisporales</taxon>
        <taxon>Gigasporaceae</taxon>
        <taxon>Cetraspora</taxon>
    </lineage>
</organism>
<dbReference type="Proteomes" id="UP000789366">
    <property type="component" value="Unassembled WGS sequence"/>
</dbReference>
<protein>
    <submittedName>
        <fullName evidence="1">8917_t:CDS:1</fullName>
    </submittedName>
</protein>
<reference evidence="1" key="1">
    <citation type="submission" date="2021-06" db="EMBL/GenBank/DDBJ databases">
        <authorList>
            <person name="Kallberg Y."/>
            <person name="Tangrot J."/>
            <person name="Rosling A."/>
        </authorList>
    </citation>
    <scope>NUCLEOTIDE SEQUENCE</scope>
    <source>
        <strain evidence="1">28 12/20/2015</strain>
    </source>
</reference>
<name>A0ACA9NRF5_9GLOM</name>
<evidence type="ECO:0000313" key="2">
    <source>
        <dbReference type="Proteomes" id="UP000789366"/>
    </source>
</evidence>
<comment type="caution">
    <text evidence="1">The sequence shown here is derived from an EMBL/GenBank/DDBJ whole genome shotgun (WGS) entry which is preliminary data.</text>
</comment>
<accession>A0ACA9NRF5</accession>